<dbReference type="GO" id="GO:0010008">
    <property type="term" value="C:endosome membrane"/>
    <property type="evidence" value="ECO:0007669"/>
    <property type="project" value="TreeGrafter"/>
</dbReference>
<proteinExistence type="predicted"/>
<feature type="domain" description="DnaJ homologue subfamily C GRV2/DNAJC13 N-terminal" evidence="2">
    <location>
        <begin position="1359"/>
        <end position="1431"/>
    </location>
</feature>
<dbReference type="GO" id="GO:0007032">
    <property type="term" value="P:endosome organization"/>
    <property type="evidence" value="ECO:0007669"/>
    <property type="project" value="InterPro"/>
</dbReference>
<sequence length="3222" mass="366548">MSKIHYEARFMVHKVGNFGLKERVLCFGEGSFATFDQDGQVVTNSWSYDEVENAGVIDGEESDFYISTPKHKVKKTVYRCNYRMEILVCLMRLRCQFQAKVPGRPVPPQLQTFSFRGLKHHKKGLQSACVVEVRPDGIYQVDKEGEAMSHIPYTSLVSLDVICDNHEAILLNHSDNSSLFLVENRTELAQRIHRMMESYGMRIYEYRKKTMEAAAKDDNTSADENMSVQFPVLKVSSRQKPLEPRILSISEKFISERIIPDIIISSRPLSRIYSLIMPVETTDTFEIVFVDGVRRVYSSEYREKILCELLVSCHSLGNTQVDVVSARTPDWIRMLPRKFVQLEGGKLVKKSRDVDVLDRELRVAQSTILQRFAAHGSRKAAATQRNRLGGPDDDMHLLAMELNANTSTSGVIPQPNKPFDKVLYIVMKEIREVSNRYGARHEYVGTYLQSVYRLIMAPPAIKELLVLLDEHADDYFPVVCDVLRSKNAVSIYWMLSVLARLLESTIHKFRFRELLLSDGRFLTTVLSLFEEDPQTRGFLSELPTMKLCQLVFSLVRTNIDSQTRLSQELYERLATKYRMVLRILFSFPGLGTVEASVGILSRMTKNPSLLYFSDEMEDAQSSHNMSKLFGGNINGALRLRHTVSSVSSMASTIQGGVEILLNPELLLRQYRFFVESPCGPNRRSVTSYHDSIYLRLRYRCRNIFLQDLLGLATSKFEDFKRVFTIRCFEFSGFLGKENGQREKSDIIVGPRAARIVRSINRHAHEIEYSSVEQIVRASYLPDAFTIRTNGKLKHVYSDQVDEIIRRMKELAGLIGIDLRVVEVDNPPRQAKRPLDSSKQPDGNREFTVTKMCFKVGILRLKQKTLVIGDDRISEVGEYSTKTHLLRDLRLLSVLGQNVESELTQIGLEFRDGTRTVFGTDQATLLVSVIYDGCRLTRNWNVSLARTLQKTSPRLAFRALLNDDYERFHYLNHDGFVAPAYVELVGDIEKLNGEAIVASASMERVMFTFDNLITNVDVEDFSVKSLESKLPTMQFENILRCMIRLLEQSCKSPLRVHEITTMLGCFCRINDGCFKLSEVPSRLIDAFTSILMRLVQSGDELPMIWAILSLHSLISDKTRSSAKKSLEKELRTRVLEQSKFLQVLVDKLDGSHPTAALAILHLLVDLLITSRSSTDNNHFDLGVRLLSSKHQVLLQFANQRTNIGLAVNSLCVLKTAMDHCDLRARQRMSDAALESGMILKDLFNSFFHEYAPAREMYQYICAIWMVHHKHSYELLSSIFPRGLMRMIASPVAKKLIENDPRKEPLPRGSEVDSFVSRMLKAIELLSPVEKSRVKVKEDTDRVSYIGESAYDLRILGKLVWMDHELPDLIWNSATRRELKDSLLSAIESYSAVTSERTNHETAWNYQQYRVDYGSLSHEVKVNNYYLRIILKKRRDGSLRLADVSKFLDEQSTVARDAATELLNSSDEGHVILSMLDVVRAPTVFFNDIYQSWLEQLHLSAFPVFGDVSGPYVGKAGSVFFSASPDLNEGCDLMLKTLIEVARAFPSVRSVSVNRGRFFMQVLKNSCLQEEIQDVLELLALVSSSGVSTRHFCCASDLGMFLYLATLGHNIDATAKFLPGGTSYNVDEEDVPIMELRSMPESYSFSSITSYSFHANDGGSKWRVKHSLGDGDDSIVGGPYSVMELKNYLESSTQGNRLGSTMFLCCCSGHERNEQDHLWQSFFEFPELRWMNLTNSPVDPETVAMNALRILSNIVRNEALVANPATYIWPVPVAKGYLSEKHSLALLSQLLLVKKPYMRRLVCEILLQLPEATVNLAFKYGALFFVFLHEIDDADDQSFCIEAELLKRLHRIQECNERRPGQSFLMDMLPEALIRILDSEPPEVFASIFCGRKVDKRVLWTRNMRQQLREVVTEHLEEFTAELARNCGSTYFYVPLPPVSYKELSGDVYCSGFYLSTLADGDQGATGEDGAELDTIEEPLVVMSSIEDRWRALTQRTSLAVADEDVNVPSALKVFGWSEGMSYTALDLRERFRDLCTKELEVSTVRAAFDTLFNQLERNEEHATGQTSVEIISYILQAQLRLLEKFSLQFFSFESQTLDLLLKLVQQGNSDDASARDLQNTASQILLMLMKHAPANVGALVTTPDCWDVLLDTASAQYRASEGDRLKNTVQLICAVLATDEGLTSIIAAKSEDQSAPKSTSYSAPLSINDDLDDGAYFDGFFQSPGSQSVPSSAKRLCGLLDNMLSVSTFRQNFSMNQLLLELVTSMSADYSLQRYFLVATSIFWKAFHFVLISGDPVASMDSDKSALREKAFGVTRVLAIGKDGATRTQAYQVLSNLLPAEILASLNRPTGHDFYTMLYSDIREPTCVWNENIRMELVQLTEEYCSYDGDEGYCLSNMESAATYFYDTLKSEPCINQIYLQVLIELAEDDPHSIAEATFAPVGVFPFVESLFHFLDQNQDPSLGIYSETEAVLRCVSMLIDIPFFQNALVDCLELHVGNRSPVSVATLGRYLLPFDRKADPNVVSISSRRSLSNYGFKSKKGSSSEDDAMVELENAFGNVDYLIRQDRALYILMRICEFPCNLERILTPFCDYAWALQAIADHLDYEQAYHALSCLADLCSTCLVIAQYCVESGLWVEILGLAIQSRQHVIHEHFIRADALRLPAWEILYALLNKDFSLRERMFNNLARFLPHPLIYQIDLDPETATAFFEDDHDSSDLIWNSRWRMTVRNKLDEIICRNRDERSKIKRDSVILDEANDFVRWPENYRAGLYLDRFLVRPDPSKLTLPLFNLEQLYRLWRMQLDELFVFDIDNPPENLKEIIKETDKLTEAILHILRAQVLTDSELDQIQLPQQIFKLIRYCNRNLVSSFPYRCILKLARQMVQFPEMQSSEFMRLLFCRLSTEHQDTPQLIKLVRRVLDERVSKFEDDEEGFWLRDLPQYPQVNAFLESLVAKKQDMDSRVISNVHRILRIFKSEQSQLTDKEARQTSVSLSFISRYTRWQNRTLNGPESRRVDDRSTSAESITSFDVDFERQNAVPSRQNGTFNVDKERSDMMTRAPPSSITIDTEALESDNDYAPLSPVPPSTNGALFDIASSNVRSQKDYGPASRRFQDEMRSSLPDIQAGDLEFNDDMILPPPSRGGGRRGSLPDVYHDDITELSSSQVPRAPPSSHIHNLMSWRGTGSVTDPLTRATTISRRGRRGAYIVSRKKTVAAGWNPFKKKR</sequence>
<dbReference type="PANTHER" id="PTHR36983:SF3">
    <property type="entry name" value="DNAJ HOMOLOGUE SUBFAMILY C GRV2_DNAJC13 N-TERMINAL DOMAIN-CONTAINING PROTEIN"/>
    <property type="match status" value="1"/>
</dbReference>
<feature type="region of interest" description="Disordered" evidence="1">
    <location>
        <begin position="3128"/>
        <end position="3189"/>
    </location>
</feature>
<dbReference type="PANTHER" id="PTHR36983">
    <property type="entry name" value="DNAJ HOMOLOG SUBFAMILY C MEMBER 13"/>
    <property type="match status" value="1"/>
</dbReference>
<dbReference type="InterPro" id="IPR044978">
    <property type="entry name" value="GRV2/DNAJC13"/>
</dbReference>
<comment type="caution">
    <text evidence="3">The sequence shown here is derived from an EMBL/GenBank/DDBJ whole genome shotgun (WGS) entry which is preliminary data.</text>
</comment>
<dbReference type="GO" id="GO:2000641">
    <property type="term" value="P:regulation of early endosome to late endosome transport"/>
    <property type="evidence" value="ECO:0007669"/>
    <property type="project" value="InterPro"/>
</dbReference>
<dbReference type="InterPro" id="IPR045802">
    <property type="entry name" value="GRV2/DNAJC13_N"/>
</dbReference>
<evidence type="ECO:0000313" key="4">
    <source>
        <dbReference type="Proteomes" id="UP001146120"/>
    </source>
</evidence>
<dbReference type="EMBL" id="DAKRPA010000087">
    <property type="protein sequence ID" value="DAZ99237.1"/>
    <property type="molecule type" value="Genomic_DNA"/>
</dbReference>
<name>A0AAV2Z1H8_9STRA</name>
<evidence type="ECO:0000259" key="2">
    <source>
        <dbReference type="Pfam" id="PF19432"/>
    </source>
</evidence>
<reference evidence="3" key="2">
    <citation type="journal article" date="2023" name="Microbiol Resour">
        <title>Decontamination and Annotation of the Draft Genome Sequence of the Oomycete Lagenidium giganteum ARSEF 373.</title>
        <authorList>
            <person name="Morgan W.R."/>
            <person name="Tartar A."/>
        </authorList>
    </citation>
    <scope>NUCLEOTIDE SEQUENCE</scope>
    <source>
        <strain evidence="3">ARSEF 373</strain>
    </source>
</reference>
<dbReference type="Pfam" id="PF19432">
    <property type="entry name" value="RME-8_N"/>
    <property type="match status" value="3"/>
</dbReference>
<protein>
    <recommendedName>
        <fullName evidence="2">DnaJ homologue subfamily C GRV2/DNAJC13 N-terminal domain-containing protein</fullName>
    </recommendedName>
</protein>
<gene>
    <name evidence="3" type="ORF">N0F65_008104</name>
</gene>
<reference evidence="3" key="1">
    <citation type="submission" date="2022-11" db="EMBL/GenBank/DDBJ databases">
        <authorList>
            <person name="Morgan W.R."/>
            <person name="Tartar A."/>
        </authorList>
    </citation>
    <scope>NUCLEOTIDE SEQUENCE</scope>
    <source>
        <strain evidence="3">ARSEF 373</strain>
    </source>
</reference>
<evidence type="ECO:0000256" key="1">
    <source>
        <dbReference type="SAM" id="MobiDB-lite"/>
    </source>
</evidence>
<feature type="domain" description="DnaJ homologue subfamily C GRV2/DNAJC13 N-terminal" evidence="2">
    <location>
        <begin position="759"/>
        <end position="1289"/>
    </location>
</feature>
<accession>A0AAV2Z1H8</accession>
<keyword evidence="4" id="KW-1185">Reference proteome</keyword>
<dbReference type="Proteomes" id="UP001146120">
    <property type="component" value="Unassembled WGS sequence"/>
</dbReference>
<dbReference type="GO" id="GO:0006898">
    <property type="term" value="P:receptor-mediated endocytosis"/>
    <property type="evidence" value="ECO:0007669"/>
    <property type="project" value="TreeGrafter"/>
</dbReference>
<feature type="compositionally biased region" description="Polar residues" evidence="1">
    <location>
        <begin position="3180"/>
        <end position="3189"/>
    </location>
</feature>
<evidence type="ECO:0000313" key="3">
    <source>
        <dbReference type="EMBL" id="DAZ99237.1"/>
    </source>
</evidence>
<organism evidence="3 4">
    <name type="scientific">Lagenidium giganteum</name>
    <dbReference type="NCBI Taxonomy" id="4803"/>
    <lineage>
        <taxon>Eukaryota</taxon>
        <taxon>Sar</taxon>
        <taxon>Stramenopiles</taxon>
        <taxon>Oomycota</taxon>
        <taxon>Peronosporomycetes</taxon>
        <taxon>Pythiales</taxon>
        <taxon>Pythiaceae</taxon>
    </lineage>
</organism>
<feature type="domain" description="DnaJ homologue subfamily C GRV2/DNAJC13 N-terminal" evidence="2">
    <location>
        <begin position="10"/>
        <end position="340"/>
    </location>
</feature>